<feature type="compositionally biased region" description="Basic and acidic residues" evidence="11">
    <location>
        <begin position="11"/>
        <end position="21"/>
    </location>
</feature>
<comment type="pathway">
    <text evidence="2">Carbohydrate biosynthesis; gluconeogenesis.</text>
</comment>
<evidence type="ECO:0000256" key="6">
    <source>
        <dbReference type="ARBA" id="ARBA00022692"/>
    </source>
</evidence>
<accession>A0A8U8BWN2</accession>
<dbReference type="PANTHER" id="PTHR12591:SF2">
    <property type="entry name" value="GLUCOSE-6-PHOSPHATASE 3"/>
    <property type="match status" value="1"/>
</dbReference>
<dbReference type="Gene3D" id="1.20.144.10">
    <property type="entry name" value="Phosphatidic acid phosphatase type 2/haloperoxidase"/>
    <property type="match status" value="1"/>
</dbReference>
<protein>
    <recommendedName>
        <fullName evidence="4">glucose-6-phosphatase</fullName>
        <ecNumber evidence="4">3.1.3.9</ecNumber>
    </recommendedName>
</protein>
<feature type="transmembrane region" description="Helical" evidence="12">
    <location>
        <begin position="233"/>
        <end position="257"/>
    </location>
</feature>
<feature type="region of interest" description="Disordered" evidence="11">
    <location>
        <begin position="1"/>
        <end position="50"/>
    </location>
</feature>
<feature type="transmembrane region" description="Helical" evidence="12">
    <location>
        <begin position="51"/>
        <end position="68"/>
    </location>
</feature>
<keyword evidence="9 12" id="KW-1133">Transmembrane helix</keyword>
<dbReference type="GO" id="GO:0051156">
    <property type="term" value="P:glucose 6-phosphate metabolic process"/>
    <property type="evidence" value="ECO:0007669"/>
    <property type="project" value="TreeGrafter"/>
</dbReference>
<feature type="transmembrane region" description="Helical" evidence="12">
    <location>
        <begin position="176"/>
        <end position="197"/>
    </location>
</feature>
<evidence type="ECO:0000256" key="5">
    <source>
        <dbReference type="ARBA" id="ARBA00022432"/>
    </source>
</evidence>
<evidence type="ECO:0000256" key="11">
    <source>
        <dbReference type="SAM" id="MobiDB-lite"/>
    </source>
</evidence>
<dbReference type="SMART" id="SM00014">
    <property type="entry name" value="acidPPc"/>
    <property type="match status" value="1"/>
</dbReference>
<reference evidence="14" key="2">
    <citation type="submission" date="2025-08" db="UniProtKB">
        <authorList>
            <consortium name="Ensembl"/>
        </authorList>
    </citation>
    <scope>IDENTIFICATION</scope>
</reference>
<evidence type="ECO:0000256" key="2">
    <source>
        <dbReference type="ARBA" id="ARBA00004742"/>
    </source>
</evidence>
<keyword evidence="5" id="KW-0312">Gluconeogenesis</keyword>
<reference evidence="14" key="1">
    <citation type="submission" date="2020-02" db="EMBL/GenBank/DDBJ databases">
        <authorList>
            <person name="Enbody D E."/>
            <person name="Pettersson E M."/>
        </authorList>
    </citation>
    <scope>NUCLEOTIDE SEQUENCE [LARGE SCALE GENOMIC DNA]</scope>
</reference>
<dbReference type="Ensembl" id="ENSCPVT00000012967.2">
    <property type="protein sequence ID" value="ENSCPVP00000012403.2"/>
    <property type="gene ID" value="ENSCPVG00000009090.2"/>
</dbReference>
<organism evidence="14 15">
    <name type="scientific">Geospiza parvula</name>
    <name type="common">Small tree-finch</name>
    <name type="synonym">Camarhynchus parvulus</name>
    <dbReference type="NCBI Taxonomy" id="87175"/>
    <lineage>
        <taxon>Eukaryota</taxon>
        <taxon>Metazoa</taxon>
        <taxon>Chordata</taxon>
        <taxon>Craniata</taxon>
        <taxon>Vertebrata</taxon>
        <taxon>Euteleostomi</taxon>
        <taxon>Archelosauria</taxon>
        <taxon>Archosauria</taxon>
        <taxon>Dinosauria</taxon>
        <taxon>Saurischia</taxon>
        <taxon>Theropoda</taxon>
        <taxon>Coelurosauria</taxon>
        <taxon>Aves</taxon>
        <taxon>Neognathae</taxon>
        <taxon>Neoaves</taxon>
        <taxon>Telluraves</taxon>
        <taxon>Australaves</taxon>
        <taxon>Passeriformes</taxon>
        <taxon>Thraupidae</taxon>
        <taxon>Camarhynchus</taxon>
    </lineage>
</organism>
<feature type="domain" description="Phosphatidic acid phosphatase type 2/haloperoxidase" evidence="13">
    <location>
        <begin position="89"/>
        <end position="222"/>
    </location>
</feature>
<evidence type="ECO:0000256" key="7">
    <source>
        <dbReference type="ARBA" id="ARBA00022801"/>
    </source>
</evidence>
<feature type="transmembrane region" description="Helical" evidence="12">
    <location>
        <begin position="88"/>
        <end position="110"/>
    </location>
</feature>
<dbReference type="AlphaFoldDB" id="A0A8C3MZ50"/>
<evidence type="ECO:0000259" key="13">
    <source>
        <dbReference type="SMART" id="SM00014"/>
    </source>
</evidence>
<evidence type="ECO:0000256" key="9">
    <source>
        <dbReference type="ARBA" id="ARBA00022989"/>
    </source>
</evidence>
<evidence type="ECO:0000256" key="3">
    <source>
        <dbReference type="ARBA" id="ARBA00009266"/>
    </source>
</evidence>
<evidence type="ECO:0000313" key="15">
    <source>
        <dbReference type="Proteomes" id="UP000694382"/>
    </source>
</evidence>
<feature type="transmembrane region" description="Helical" evidence="12">
    <location>
        <begin position="352"/>
        <end position="370"/>
    </location>
</feature>
<comment type="subcellular location">
    <subcellularLocation>
        <location evidence="1">Endoplasmic reticulum membrane</location>
        <topology evidence="1">Multi-pass membrane protein</topology>
    </subcellularLocation>
</comment>
<dbReference type="GO" id="GO:0004346">
    <property type="term" value="F:glucose-6-phosphatase activity"/>
    <property type="evidence" value="ECO:0007669"/>
    <property type="project" value="UniProtKB-EC"/>
</dbReference>
<dbReference type="Proteomes" id="UP000694382">
    <property type="component" value="Chromosome 27"/>
</dbReference>
<dbReference type="GO" id="GO:0006094">
    <property type="term" value="P:gluconeogenesis"/>
    <property type="evidence" value="ECO:0007669"/>
    <property type="project" value="UniProtKB-UniPathway"/>
</dbReference>
<feature type="transmembrane region" description="Helical" evidence="12">
    <location>
        <begin position="203"/>
        <end position="221"/>
    </location>
</feature>
<evidence type="ECO:0000256" key="8">
    <source>
        <dbReference type="ARBA" id="ARBA00022824"/>
    </source>
</evidence>
<evidence type="ECO:0000256" key="12">
    <source>
        <dbReference type="SAM" id="Phobius"/>
    </source>
</evidence>
<dbReference type="InterPro" id="IPR036938">
    <property type="entry name" value="PAP2/HPO_sf"/>
</dbReference>
<keyword evidence="15" id="KW-1185">Reference proteome</keyword>
<name>A0A8C3MZ50_GEOPR</name>
<keyword evidence="6 12" id="KW-0812">Transmembrane</keyword>
<dbReference type="PANTHER" id="PTHR12591">
    <property type="entry name" value="GLUCOSE-6-PHOSPHATASE"/>
    <property type="match status" value="1"/>
</dbReference>
<dbReference type="UniPathway" id="UPA00138"/>
<dbReference type="EC" id="3.1.3.9" evidence="4"/>
<comment type="similarity">
    <text evidence="3">Belongs to the glucose-6-phosphatase family.</text>
</comment>
<dbReference type="SUPFAM" id="SSF48317">
    <property type="entry name" value="Acid phosphatase/Vanadium-dependent haloperoxidase"/>
    <property type="match status" value="1"/>
</dbReference>
<accession>A0A8C3MZ50</accession>
<keyword evidence="10 12" id="KW-0472">Membrane</keyword>
<evidence type="ECO:0000256" key="1">
    <source>
        <dbReference type="ARBA" id="ARBA00004477"/>
    </source>
</evidence>
<dbReference type="InterPro" id="IPR000326">
    <property type="entry name" value="PAP2/HPO"/>
</dbReference>
<evidence type="ECO:0000256" key="4">
    <source>
        <dbReference type="ARBA" id="ARBA00012634"/>
    </source>
</evidence>
<feature type="compositionally biased region" description="Basic residues" evidence="11">
    <location>
        <begin position="38"/>
        <end position="49"/>
    </location>
</feature>
<feature type="compositionally biased region" description="Low complexity" evidence="11">
    <location>
        <begin position="22"/>
        <end position="33"/>
    </location>
</feature>
<keyword evidence="7" id="KW-0378">Hydrolase</keyword>
<dbReference type="GO" id="GO:0005789">
    <property type="term" value="C:endoplasmic reticulum membrane"/>
    <property type="evidence" value="ECO:0007669"/>
    <property type="project" value="UniProtKB-SubCell"/>
</dbReference>
<evidence type="ECO:0000256" key="10">
    <source>
        <dbReference type="ARBA" id="ARBA00023136"/>
    </source>
</evidence>
<evidence type="ECO:0000313" key="14">
    <source>
        <dbReference type="Ensembl" id="ENSCPVP00000012403.2"/>
    </source>
</evidence>
<keyword evidence="8" id="KW-0256">Endoplasmic reticulum</keyword>
<dbReference type="Pfam" id="PF01569">
    <property type="entry name" value="PAP2"/>
    <property type="match status" value="1"/>
</dbReference>
<proteinExistence type="inferred from homology"/>
<sequence>MGSVGGRGRRERREGVLRGPRDGAPPSGASAPAQCHGRPARGRDPRRRGPAGWAALAGAVLAAADLAPGPQLHLHRVLPLARGLDEHVSLMVLWIALVAEWLNVVLKWFLFGERPYWWIYESGMAEREQLPLRQFPVTCETGPGSPSGHCMILGAALWPIVTALSKAVSRYSRSRLLRLVPFLLYLLLLAAMGLSRIFVLAHFPHQVISGSLAGMALGWGLQRWPPNFLKVRFFLLTALGLLLSALALHGLATAAGLDLDWSLRRASARCSEPAWLRPETRPWASLCRVSSSALGLALAARHPLSRRAAEELLLLEPTLGSATLGLLALDMLHKLPRSGDSALWYLNVGARYALGPVLVGTLMPQLILTLRRLRATP</sequence>
<reference evidence="14" key="3">
    <citation type="submission" date="2025-09" db="UniProtKB">
        <authorList>
            <consortium name="Ensembl"/>
        </authorList>
    </citation>
    <scope>IDENTIFICATION</scope>
</reference>